<evidence type="ECO:0000259" key="1">
    <source>
        <dbReference type="Pfam" id="PF01713"/>
    </source>
</evidence>
<dbReference type="Proteomes" id="UP000006251">
    <property type="component" value="Unassembled WGS sequence"/>
</dbReference>
<protein>
    <recommendedName>
        <fullName evidence="1">Smr domain-containing protein</fullName>
    </recommendedName>
</protein>
<dbReference type="Pfam" id="PF01713">
    <property type="entry name" value="Smr"/>
    <property type="match status" value="1"/>
</dbReference>
<sequence>MNLTTLSNTSKTGLNSEPIPAFLKSYVNQWLRKIDMVIAFHTALKQSGG</sequence>
<evidence type="ECO:0000313" key="3">
    <source>
        <dbReference type="Proteomes" id="UP000006251"/>
    </source>
</evidence>
<name>K6YAA2_9ALTE</name>
<dbReference type="InterPro" id="IPR002625">
    <property type="entry name" value="Smr_dom"/>
</dbReference>
<gene>
    <name evidence="2" type="ORF">GPAL_2828</name>
</gene>
<proteinExistence type="predicted"/>
<organism evidence="2 3">
    <name type="scientific">Brumicola pallidula DSM 14239 = ACAM 615</name>
    <dbReference type="NCBI Taxonomy" id="1121922"/>
    <lineage>
        <taxon>Bacteria</taxon>
        <taxon>Pseudomonadati</taxon>
        <taxon>Pseudomonadota</taxon>
        <taxon>Gammaproteobacteria</taxon>
        <taxon>Alteromonadales</taxon>
        <taxon>Alteromonadaceae</taxon>
        <taxon>Brumicola</taxon>
    </lineage>
</organism>
<reference evidence="3" key="1">
    <citation type="journal article" date="2014" name="Environ. Microbiol.">
        <title>Comparative genomics of the marine bacterial genus Glaciecola reveals the high degree of genomic diversity and genomic characteristic for cold adaptation.</title>
        <authorList>
            <person name="Qin Q.L."/>
            <person name="Xie B.B."/>
            <person name="Yu Y."/>
            <person name="Shu Y.L."/>
            <person name="Rong J.C."/>
            <person name="Zhang Y.J."/>
            <person name="Zhao D.L."/>
            <person name="Chen X.L."/>
            <person name="Zhang X.Y."/>
            <person name="Chen B."/>
            <person name="Zhou B.C."/>
            <person name="Zhang Y.Z."/>
        </authorList>
    </citation>
    <scope>NUCLEOTIDE SEQUENCE [LARGE SCALE GENOMIC DNA]</scope>
    <source>
        <strain evidence="3">ACAM 615</strain>
    </source>
</reference>
<comment type="caution">
    <text evidence="2">The sequence shown here is derived from an EMBL/GenBank/DDBJ whole genome shotgun (WGS) entry which is preliminary data.</text>
</comment>
<evidence type="ECO:0000313" key="2">
    <source>
        <dbReference type="EMBL" id="GAC29679.1"/>
    </source>
</evidence>
<feature type="domain" description="Smr" evidence="1">
    <location>
        <begin position="17"/>
        <end position="49"/>
    </location>
</feature>
<keyword evidence="3" id="KW-1185">Reference proteome</keyword>
<dbReference type="EMBL" id="BAEQ01000049">
    <property type="protein sequence ID" value="GAC29679.1"/>
    <property type="molecule type" value="Genomic_DNA"/>
</dbReference>
<dbReference type="AlphaFoldDB" id="K6YAA2"/>
<accession>K6YAA2</accession>